<dbReference type="FunFam" id="3.40.50.720:FF:000084">
    <property type="entry name" value="Short-chain dehydrogenase reductase"/>
    <property type="match status" value="1"/>
</dbReference>
<dbReference type="InterPro" id="IPR036291">
    <property type="entry name" value="NAD(P)-bd_dom_sf"/>
</dbReference>
<dbReference type="PROSITE" id="PS00061">
    <property type="entry name" value="ADH_SHORT"/>
    <property type="match status" value="1"/>
</dbReference>
<dbReference type="PRINTS" id="PR00081">
    <property type="entry name" value="GDHRDH"/>
</dbReference>
<comment type="similarity">
    <text evidence="1">Belongs to the short-chain dehydrogenases/reductases (SDR) family.</text>
</comment>
<evidence type="ECO:0000313" key="5">
    <source>
        <dbReference type="Proteomes" id="UP000242886"/>
    </source>
</evidence>
<evidence type="ECO:0000313" key="4">
    <source>
        <dbReference type="EMBL" id="SMB22439.1"/>
    </source>
</evidence>
<keyword evidence="2" id="KW-0560">Oxidoreductase</keyword>
<name>A0A7Z7HPP6_9PROT</name>
<dbReference type="Proteomes" id="UP000242886">
    <property type="component" value="Chromosome SDENCHOL"/>
</dbReference>
<dbReference type="SUPFAM" id="SSF51735">
    <property type="entry name" value="NAD(P)-binding Rossmann-fold domains"/>
    <property type="match status" value="1"/>
</dbReference>
<sequence>MEMQRFIGKVALVTGAASGIGLATAERLAREGARVLACDIQAEKLREEVARLTADGLEVSAHSLDVTDAAACNAAVAAVVAAHGRLDVLCNVAGTLFLKNFTEITDDEWHRQTAINLHGPFYLCRAAMPHLLASQGNIVSVASIAGMVGVPYGSVYSASKGALLMLSRALAVEYGSRGVRVNAICPGSVATPLVAGFSPPEDADFNLLSRLMPLLPEHGQPAGIAATIAFIASDEARFMTGSGVVIDGGQTAI</sequence>
<dbReference type="InterPro" id="IPR057326">
    <property type="entry name" value="KR_dom"/>
</dbReference>
<dbReference type="InterPro" id="IPR020904">
    <property type="entry name" value="Sc_DH/Rdtase_CS"/>
</dbReference>
<dbReference type="Pfam" id="PF13561">
    <property type="entry name" value="adh_short_C2"/>
    <property type="match status" value="1"/>
</dbReference>
<dbReference type="PRINTS" id="PR00080">
    <property type="entry name" value="SDRFAMILY"/>
</dbReference>
<dbReference type="AlphaFoldDB" id="A0A7Z7HPP6"/>
<dbReference type="RefSeq" id="WP_197706822.1">
    <property type="nucleotide sequence ID" value="NZ_LT837803.1"/>
</dbReference>
<gene>
    <name evidence="4" type="ORF">SDENCHOL_10587</name>
</gene>
<dbReference type="PANTHER" id="PTHR43477:SF1">
    <property type="entry name" value="DIHYDROANTICAPSIN 7-DEHYDROGENASE"/>
    <property type="match status" value="1"/>
</dbReference>
<dbReference type="InterPro" id="IPR002347">
    <property type="entry name" value="SDR_fam"/>
</dbReference>
<evidence type="ECO:0000256" key="1">
    <source>
        <dbReference type="ARBA" id="ARBA00006484"/>
    </source>
</evidence>
<feature type="domain" description="Ketoreductase" evidence="3">
    <location>
        <begin position="9"/>
        <end position="187"/>
    </location>
</feature>
<dbReference type="GO" id="GO:0016491">
    <property type="term" value="F:oxidoreductase activity"/>
    <property type="evidence" value="ECO:0007669"/>
    <property type="project" value="UniProtKB-KW"/>
</dbReference>
<evidence type="ECO:0000256" key="2">
    <source>
        <dbReference type="ARBA" id="ARBA00023002"/>
    </source>
</evidence>
<dbReference type="PANTHER" id="PTHR43477">
    <property type="entry name" value="DIHYDROANTICAPSIN 7-DEHYDROGENASE"/>
    <property type="match status" value="1"/>
</dbReference>
<protein>
    <submittedName>
        <fullName evidence="4">Oxidoreductase, short chain dehydrogenase/reductase family</fullName>
    </submittedName>
</protein>
<proteinExistence type="inferred from homology"/>
<dbReference type="EMBL" id="LT837803">
    <property type="protein sequence ID" value="SMB22439.1"/>
    <property type="molecule type" value="Genomic_DNA"/>
</dbReference>
<dbReference type="SMART" id="SM00822">
    <property type="entry name" value="PKS_KR"/>
    <property type="match status" value="1"/>
</dbReference>
<dbReference type="InterPro" id="IPR051122">
    <property type="entry name" value="SDR_DHRS6-like"/>
</dbReference>
<reference evidence="4" key="1">
    <citation type="submission" date="2017-03" db="EMBL/GenBank/DDBJ databases">
        <authorList>
            <consortium name="AG Boll"/>
        </authorList>
    </citation>
    <scope>NUCLEOTIDE SEQUENCE [LARGE SCALE GENOMIC DNA]</scope>
    <source>
        <strain evidence="4">Chol</strain>
    </source>
</reference>
<accession>A0A7Z7HPP6</accession>
<evidence type="ECO:0000259" key="3">
    <source>
        <dbReference type="SMART" id="SM00822"/>
    </source>
</evidence>
<organism evidence="4 5">
    <name type="scientific">Sterolibacterium denitrificans</name>
    <dbReference type="NCBI Taxonomy" id="157592"/>
    <lineage>
        <taxon>Bacteria</taxon>
        <taxon>Pseudomonadati</taxon>
        <taxon>Pseudomonadota</taxon>
        <taxon>Betaproteobacteria</taxon>
        <taxon>Nitrosomonadales</taxon>
        <taxon>Sterolibacteriaceae</taxon>
        <taxon>Sterolibacterium</taxon>
    </lineage>
</organism>
<dbReference type="CDD" id="cd05233">
    <property type="entry name" value="SDR_c"/>
    <property type="match status" value="1"/>
</dbReference>
<keyword evidence="5" id="KW-1185">Reference proteome</keyword>
<dbReference type="Gene3D" id="3.40.50.720">
    <property type="entry name" value="NAD(P)-binding Rossmann-like Domain"/>
    <property type="match status" value="1"/>
</dbReference>